<feature type="compositionally biased region" description="Low complexity" evidence="1">
    <location>
        <begin position="37"/>
        <end position="57"/>
    </location>
</feature>
<dbReference type="RefSeq" id="WP_378095028.1">
    <property type="nucleotide sequence ID" value="NZ_JBHSEP010000005.1"/>
</dbReference>
<organism evidence="3 4">
    <name type="scientific">Cohnella hongkongensis</name>
    <dbReference type="NCBI Taxonomy" id="178337"/>
    <lineage>
        <taxon>Bacteria</taxon>
        <taxon>Bacillati</taxon>
        <taxon>Bacillota</taxon>
        <taxon>Bacilli</taxon>
        <taxon>Bacillales</taxon>
        <taxon>Paenibacillaceae</taxon>
        <taxon>Cohnella</taxon>
    </lineage>
</organism>
<evidence type="ECO:0000256" key="2">
    <source>
        <dbReference type="SAM" id="SignalP"/>
    </source>
</evidence>
<dbReference type="InterPro" id="IPR006059">
    <property type="entry name" value="SBP"/>
</dbReference>
<name>A0ABV9F8X1_9BACL</name>
<proteinExistence type="predicted"/>
<gene>
    <name evidence="3" type="ORF">ACFO3S_09200</name>
</gene>
<accession>A0ABV9F8X1</accession>
<keyword evidence="2" id="KW-0732">Signal</keyword>
<dbReference type="Pfam" id="PF01547">
    <property type="entry name" value="SBP_bac_1"/>
    <property type="match status" value="1"/>
</dbReference>
<evidence type="ECO:0000256" key="1">
    <source>
        <dbReference type="SAM" id="MobiDB-lite"/>
    </source>
</evidence>
<comment type="caution">
    <text evidence="3">The sequence shown here is derived from an EMBL/GenBank/DDBJ whole genome shotgun (WGS) entry which is preliminary data.</text>
</comment>
<feature type="region of interest" description="Disordered" evidence="1">
    <location>
        <begin position="36"/>
        <end position="61"/>
    </location>
</feature>
<dbReference type="InterPro" id="IPR050490">
    <property type="entry name" value="Bact_solute-bd_prot1"/>
</dbReference>
<reference evidence="4" key="1">
    <citation type="journal article" date="2019" name="Int. J. Syst. Evol. Microbiol.">
        <title>The Global Catalogue of Microorganisms (GCM) 10K type strain sequencing project: providing services to taxonomists for standard genome sequencing and annotation.</title>
        <authorList>
            <consortium name="The Broad Institute Genomics Platform"/>
            <consortium name="The Broad Institute Genome Sequencing Center for Infectious Disease"/>
            <person name="Wu L."/>
            <person name="Ma J."/>
        </authorList>
    </citation>
    <scope>NUCLEOTIDE SEQUENCE [LARGE SCALE GENOMIC DNA]</scope>
    <source>
        <strain evidence="4">CCUG 49571</strain>
    </source>
</reference>
<feature type="chain" id="PRO_5046910416" evidence="2">
    <location>
        <begin position="37"/>
        <end position="506"/>
    </location>
</feature>
<sequence>MPNANSNRTKSMFTALLSAIVALTVILAGCSGKDEAAPSSATPSGAGASSPSAGAEPSTDEAKVEEGAVLKIWGSKSALEQAAAGFEQKFGVKVEIEEIALKDAELRQFMLSKVTAKQTADLTALDLDYIPFYDKGVLMPLNELIERDGVKQWPWLNQDIFEHLPYNGNIYYLPSGSAVYGLWYNVNLAKELGIEEMLPKSFDDPLYETWTWDRYVEVLKKATVDTDGDGKVDIYGTDDNWGWGRTDWAATVGVYNTLIENGRVMADNLNYASPEAIEAIQFMNDLTLKHQVAPSADMDTKAAGINIENEKVVMRRMGSWAFGYFKDNANPEREKAGKQPIEYSFTMYPHKAGMKDAFRVHGFSAAGPRIFANTKYPKAAWEFVKYYHSPEFESENYNIFSGGNLPKFSGTNGFNLLKDQVGEQTAKILMQLGEHLIEEGKQPSQTVPTEYQKQYPAGQKPIDQLNAMIPDIRKGKIQFGDIIGPLYEQQVKDTAEAWAKYDADQQ</sequence>
<dbReference type="EMBL" id="JBHSEP010000005">
    <property type="protein sequence ID" value="MFC4598406.1"/>
    <property type="molecule type" value="Genomic_DNA"/>
</dbReference>
<feature type="signal peptide" evidence="2">
    <location>
        <begin position="1"/>
        <end position="36"/>
    </location>
</feature>
<evidence type="ECO:0000313" key="3">
    <source>
        <dbReference type="EMBL" id="MFC4598406.1"/>
    </source>
</evidence>
<evidence type="ECO:0000313" key="4">
    <source>
        <dbReference type="Proteomes" id="UP001596028"/>
    </source>
</evidence>
<dbReference type="Gene3D" id="3.40.190.10">
    <property type="entry name" value="Periplasmic binding protein-like II"/>
    <property type="match status" value="1"/>
</dbReference>
<keyword evidence="4" id="KW-1185">Reference proteome</keyword>
<protein>
    <submittedName>
        <fullName evidence="3">ABC transporter substrate-binding protein</fullName>
    </submittedName>
</protein>
<dbReference type="SUPFAM" id="SSF53850">
    <property type="entry name" value="Periplasmic binding protein-like II"/>
    <property type="match status" value="1"/>
</dbReference>
<dbReference type="PANTHER" id="PTHR43649">
    <property type="entry name" value="ARABINOSE-BINDING PROTEIN-RELATED"/>
    <property type="match status" value="1"/>
</dbReference>
<dbReference type="Proteomes" id="UP001596028">
    <property type="component" value="Unassembled WGS sequence"/>
</dbReference>
<dbReference type="PANTHER" id="PTHR43649:SF12">
    <property type="entry name" value="DIACETYLCHITOBIOSE BINDING PROTEIN DASA"/>
    <property type="match status" value="1"/>
</dbReference>